<keyword evidence="2" id="KW-0723">Serine/threonine-protein kinase</keyword>
<evidence type="ECO:0000259" key="9">
    <source>
        <dbReference type="PROSITE" id="PS50011"/>
    </source>
</evidence>
<keyword evidence="3" id="KW-0597">Phosphoprotein</keyword>
<evidence type="ECO:0000256" key="3">
    <source>
        <dbReference type="ARBA" id="ARBA00022553"/>
    </source>
</evidence>
<dbReference type="Proteomes" id="UP000677054">
    <property type="component" value="Unassembled WGS sequence"/>
</dbReference>
<dbReference type="PROSITE" id="PS50011">
    <property type="entry name" value="PROTEIN_KINASE_DOM"/>
    <property type="match status" value="1"/>
</dbReference>
<dbReference type="PANTHER" id="PTHR11042:SF91">
    <property type="entry name" value="EUKARYOTIC TRANSLATION INITIATION FACTOR 2-ALPHA KINASE"/>
    <property type="match status" value="1"/>
</dbReference>
<protein>
    <recommendedName>
        <fullName evidence="1">non-specific serine/threonine protein kinase</fullName>
        <ecNumber evidence="1">2.7.11.1</ecNumber>
    </recommendedName>
</protein>
<proteinExistence type="inferred from homology"/>
<dbReference type="Pfam" id="PF00069">
    <property type="entry name" value="Pkinase"/>
    <property type="match status" value="1"/>
</dbReference>
<keyword evidence="4" id="KW-0808">Transferase</keyword>
<dbReference type="InterPro" id="IPR011009">
    <property type="entry name" value="Kinase-like_dom_sf"/>
</dbReference>
<evidence type="ECO:0000313" key="10">
    <source>
        <dbReference type="EMBL" id="CAD7241929.1"/>
    </source>
</evidence>
<dbReference type="PANTHER" id="PTHR11042">
    <property type="entry name" value="EUKARYOTIC TRANSLATION INITIATION FACTOR 2-ALPHA KINASE EIF2-ALPHA KINASE -RELATED"/>
    <property type="match status" value="1"/>
</dbReference>
<comment type="similarity">
    <text evidence="8">Belongs to the protein kinase superfamily. Ser/Thr protein kinase family. GCN2 subfamily.</text>
</comment>
<dbReference type="GO" id="GO:0005524">
    <property type="term" value="F:ATP binding"/>
    <property type="evidence" value="ECO:0007669"/>
    <property type="project" value="UniProtKB-KW"/>
</dbReference>
<dbReference type="EC" id="2.7.11.1" evidence="1"/>
<dbReference type="InterPro" id="IPR000719">
    <property type="entry name" value="Prot_kinase_dom"/>
</dbReference>
<keyword evidence="11" id="KW-1185">Reference proteome</keyword>
<dbReference type="OrthoDB" id="341578at2759"/>
<gene>
    <name evidence="10" type="ORF">DSTB1V02_LOCUS1905</name>
</gene>
<dbReference type="GO" id="GO:0004694">
    <property type="term" value="F:eukaryotic translation initiation factor 2alpha kinase activity"/>
    <property type="evidence" value="ECO:0007669"/>
    <property type="project" value="TreeGrafter"/>
</dbReference>
<keyword evidence="6" id="KW-0418">Kinase</keyword>
<organism evidence="10">
    <name type="scientific">Darwinula stevensoni</name>
    <dbReference type="NCBI Taxonomy" id="69355"/>
    <lineage>
        <taxon>Eukaryota</taxon>
        <taxon>Metazoa</taxon>
        <taxon>Ecdysozoa</taxon>
        <taxon>Arthropoda</taxon>
        <taxon>Crustacea</taxon>
        <taxon>Oligostraca</taxon>
        <taxon>Ostracoda</taxon>
        <taxon>Podocopa</taxon>
        <taxon>Podocopida</taxon>
        <taxon>Darwinulocopina</taxon>
        <taxon>Darwinuloidea</taxon>
        <taxon>Darwinulidae</taxon>
        <taxon>Darwinula</taxon>
    </lineage>
</organism>
<dbReference type="Gene3D" id="1.10.510.10">
    <property type="entry name" value="Transferase(Phosphotransferase) domain 1"/>
    <property type="match status" value="1"/>
</dbReference>
<dbReference type="EMBL" id="CAJPEV010000196">
    <property type="protein sequence ID" value="CAG0882171.1"/>
    <property type="molecule type" value="Genomic_DNA"/>
</dbReference>
<evidence type="ECO:0000256" key="7">
    <source>
        <dbReference type="ARBA" id="ARBA00022840"/>
    </source>
</evidence>
<accession>A0A7R8X1D6</accession>
<reference evidence="10" key="1">
    <citation type="submission" date="2020-11" db="EMBL/GenBank/DDBJ databases">
        <authorList>
            <person name="Tran Van P."/>
        </authorList>
    </citation>
    <scope>NUCLEOTIDE SEQUENCE</scope>
</reference>
<keyword evidence="7" id="KW-0067">ATP-binding</keyword>
<dbReference type="FunFam" id="1.10.510.10:FF:000251">
    <property type="entry name" value="eukaryotic translation initiation factor 2-alpha kinase 3"/>
    <property type="match status" value="1"/>
</dbReference>
<evidence type="ECO:0000256" key="1">
    <source>
        <dbReference type="ARBA" id="ARBA00012513"/>
    </source>
</evidence>
<evidence type="ECO:0000256" key="6">
    <source>
        <dbReference type="ARBA" id="ARBA00022777"/>
    </source>
</evidence>
<sequence length="252" mass="28506">MRVPLPNNDSVTSDGGVIFDYDGADGNIQSIEQISTPIETHSESEQDLPVSTPASTSVIFLYIQMELCCQETLKDWLTKVKKPEVRVQQMNHIFHQIVDAVRYIHSQGLIHRDLKPSNILFDEQWQVKVSDFGLVLDAPALETGRSTSNPVGQYTNPVGTRLYMSPEQLQHLPIGHHSDIYTLGLIYLEMILPFGTEMERSITFSEARQSLFPQELDGHPVELDLIKRMLAKDPLERPEAKEILSLPLFDPV</sequence>
<dbReference type="PROSITE" id="PS00108">
    <property type="entry name" value="PROTEIN_KINASE_ST"/>
    <property type="match status" value="1"/>
</dbReference>
<evidence type="ECO:0000313" key="11">
    <source>
        <dbReference type="Proteomes" id="UP000677054"/>
    </source>
</evidence>
<feature type="domain" description="Protein kinase" evidence="9">
    <location>
        <begin position="1"/>
        <end position="249"/>
    </location>
</feature>
<evidence type="ECO:0000256" key="4">
    <source>
        <dbReference type="ARBA" id="ARBA00022679"/>
    </source>
</evidence>
<evidence type="ECO:0000256" key="5">
    <source>
        <dbReference type="ARBA" id="ARBA00022741"/>
    </source>
</evidence>
<evidence type="ECO:0000256" key="8">
    <source>
        <dbReference type="ARBA" id="ARBA00037982"/>
    </source>
</evidence>
<dbReference type="InterPro" id="IPR008271">
    <property type="entry name" value="Ser/Thr_kinase_AS"/>
</dbReference>
<dbReference type="AlphaFoldDB" id="A0A7R8X1D6"/>
<evidence type="ECO:0000256" key="2">
    <source>
        <dbReference type="ARBA" id="ARBA00022527"/>
    </source>
</evidence>
<dbReference type="EMBL" id="LR899713">
    <property type="protein sequence ID" value="CAD7241929.1"/>
    <property type="molecule type" value="Genomic_DNA"/>
</dbReference>
<keyword evidence="5" id="KW-0547">Nucleotide-binding</keyword>
<dbReference type="SUPFAM" id="SSF56112">
    <property type="entry name" value="Protein kinase-like (PK-like)"/>
    <property type="match status" value="1"/>
</dbReference>
<dbReference type="GO" id="GO:0005737">
    <property type="term" value="C:cytoplasm"/>
    <property type="evidence" value="ECO:0007669"/>
    <property type="project" value="TreeGrafter"/>
</dbReference>
<dbReference type="InterPro" id="IPR050339">
    <property type="entry name" value="CC_SR_Kinase"/>
</dbReference>
<dbReference type="GO" id="GO:0005634">
    <property type="term" value="C:nucleus"/>
    <property type="evidence" value="ECO:0007669"/>
    <property type="project" value="TreeGrafter"/>
</dbReference>
<dbReference type="SMART" id="SM00220">
    <property type="entry name" value="S_TKc"/>
    <property type="match status" value="1"/>
</dbReference>
<name>A0A7R8X1D6_9CRUS</name>